<organism evidence="2 3">
    <name type="scientific">Microbulbifer bruguierae</name>
    <dbReference type="NCBI Taxonomy" id="3029061"/>
    <lineage>
        <taxon>Bacteria</taxon>
        <taxon>Pseudomonadati</taxon>
        <taxon>Pseudomonadota</taxon>
        <taxon>Gammaproteobacteria</taxon>
        <taxon>Cellvibrionales</taxon>
        <taxon>Microbulbiferaceae</taxon>
        <taxon>Microbulbifer</taxon>
    </lineage>
</organism>
<dbReference type="PANTHER" id="PTHR11614">
    <property type="entry name" value="PHOSPHOLIPASE-RELATED"/>
    <property type="match status" value="1"/>
</dbReference>
<evidence type="ECO:0000259" key="1">
    <source>
        <dbReference type="Pfam" id="PF12146"/>
    </source>
</evidence>
<evidence type="ECO:0000313" key="3">
    <source>
        <dbReference type="Proteomes" id="UP001236500"/>
    </source>
</evidence>
<dbReference type="InterPro" id="IPR051044">
    <property type="entry name" value="MAG_DAG_Lipase"/>
</dbReference>
<name>A0ABY8NDZ0_9GAMM</name>
<dbReference type="InterPro" id="IPR029058">
    <property type="entry name" value="AB_hydrolase_fold"/>
</dbReference>
<feature type="domain" description="Serine aminopeptidase S33" evidence="1">
    <location>
        <begin position="19"/>
        <end position="255"/>
    </location>
</feature>
<dbReference type="Pfam" id="PF12146">
    <property type="entry name" value="Hydrolase_4"/>
    <property type="match status" value="1"/>
</dbReference>
<reference evidence="2 3" key="1">
    <citation type="submission" date="2023-02" db="EMBL/GenBank/DDBJ databases">
        <title>Description and genomic characterization of Microbulbifer bruguierae sp. nov., isolated from the sediment of mangrove plant Bruguiera sexangula.</title>
        <authorList>
            <person name="Long M."/>
        </authorList>
    </citation>
    <scope>NUCLEOTIDE SEQUENCE [LARGE SCALE GENOMIC DNA]</scope>
    <source>
        <strain evidence="2 3">H12</strain>
    </source>
</reference>
<dbReference type="RefSeq" id="WP_280320438.1">
    <property type="nucleotide sequence ID" value="NZ_CP118605.1"/>
</dbReference>
<gene>
    <name evidence="2" type="ORF">PVT68_17870</name>
</gene>
<dbReference type="SUPFAM" id="SSF53474">
    <property type="entry name" value="alpha/beta-Hydrolases"/>
    <property type="match status" value="1"/>
</dbReference>
<dbReference type="EMBL" id="CP118605">
    <property type="protein sequence ID" value="WGL16614.1"/>
    <property type="molecule type" value="Genomic_DNA"/>
</dbReference>
<accession>A0ABY8NDZ0</accession>
<dbReference type="Gene3D" id="3.40.50.1820">
    <property type="entry name" value="alpha/beta hydrolase"/>
    <property type="match status" value="1"/>
</dbReference>
<sequence>MYFESRGIRLHYRRWWVENARGVLVVSHGLGEHSGRYRRLARQLNTCGYSVYAADHFGHGQSPGRRGDIEAFEHYSIDLCRFVRLIRHENPGRPVHLLGHSMGAVIACGSVAFPSEGGRVESLILSAPAFRGAKEPGVLESSLLRLLGRLFPALSFPNRLDVNGICRDPEIVAAYEADDLVHDRVSPRWFTGYQRCRERLLQKPSAIQVPCLMLLPEGDRLVDPLASRAWFERLEGETHRLSRFPDAYHEVFNEPGVGEEALSLLVAHLNTLCRRGVQPERRYAGG</sequence>
<dbReference type="Proteomes" id="UP001236500">
    <property type="component" value="Chromosome"/>
</dbReference>
<evidence type="ECO:0000313" key="2">
    <source>
        <dbReference type="EMBL" id="WGL16614.1"/>
    </source>
</evidence>
<protein>
    <submittedName>
        <fullName evidence="2">Lysophospholipase</fullName>
    </submittedName>
</protein>
<dbReference type="InterPro" id="IPR022742">
    <property type="entry name" value="Hydrolase_4"/>
</dbReference>
<proteinExistence type="predicted"/>
<keyword evidence="3" id="KW-1185">Reference proteome</keyword>